<dbReference type="PROSITE" id="PS50011">
    <property type="entry name" value="PROTEIN_KINASE_DOM"/>
    <property type="match status" value="1"/>
</dbReference>
<feature type="transmembrane region" description="Helical" evidence="7">
    <location>
        <begin position="27"/>
        <end position="52"/>
    </location>
</feature>
<keyword evidence="3" id="KW-0418">Kinase</keyword>
<dbReference type="SMART" id="SM00219">
    <property type="entry name" value="TyrKc"/>
    <property type="match status" value="1"/>
</dbReference>
<dbReference type="GO" id="GO:0005524">
    <property type="term" value="F:ATP binding"/>
    <property type="evidence" value="ECO:0007669"/>
    <property type="project" value="UniProtKB-KW"/>
</dbReference>
<dbReference type="SUPFAM" id="SSF56112">
    <property type="entry name" value="Protein kinase-like (PK-like)"/>
    <property type="match status" value="1"/>
</dbReference>
<evidence type="ECO:0000256" key="4">
    <source>
        <dbReference type="ARBA" id="ARBA00022840"/>
    </source>
</evidence>
<dbReference type="InterPro" id="IPR001245">
    <property type="entry name" value="Ser-Thr/Tyr_kinase_cat_dom"/>
</dbReference>
<dbReference type="Pfam" id="PF07714">
    <property type="entry name" value="PK_Tyr_Ser-Thr"/>
    <property type="match status" value="1"/>
</dbReference>
<reference evidence="9" key="1">
    <citation type="submission" date="2023-06" db="EMBL/GenBank/DDBJ databases">
        <authorList>
            <person name="Delattre M."/>
        </authorList>
    </citation>
    <scope>NUCLEOTIDE SEQUENCE</scope>
    <source>
        <strain evidence="9">AF72</strain>
    </source>
</reference>
<evidence type="ECO:0000259" key="8">
    <source>
        <dbReference type="PROSITE" id="PS50011"/>
    </source>
</evidence>
<dbReference type="GO" id="GO:0007169">
    <property type="term" value="P:cell surface receptor protein tyrosine kinase signaling pathway"/>
    <property type="evidence" value="ECO:0007669"/>
    <property type="project" value="TreeGrafter"/>
</dbReference>
<comment type="caution">
    <text evidence="9">The sequence shown here is derived from an EMBL/GenBank/DDBJ whole genome shotgun (WGS) entry which is preliminary data.</text>
</comment>
<dbReference type="PANTHER" id="PTHR24416">
    <property type="entry name" value="TYROSINE-PROTEIN KINASE RECEPTOR"/>
    <property type="match status" value="1"/>
</dbReference>
<gene>
    <name evidence="9" type="ORF">MSPICULIGERA_LOCUS20457</name>
</gene>
<proteinExistence type="predicted"/>
<keyword evidence="10" id="KW-1185">Reference proteome</keyword>
<keyword evidence="7" id="KW-0812">Transmembrane</keyword>
<organism evidence="9 10">
    <name type="scientific">Mesorhabditis spiculigera</name>
    <dbReference type="NCBI Taxonomy" id="96644"/>
    <lineage>
        <taxon>Eukaryota</taxon>
        <taxon>Metazoa</taxon>
        <taxon>Ecdysozoa</taxon>
        <taxon>Nematoda</taxon>
        <taxon>Chromadorea</taxon>
        <taxon>Rhabditida</taxon>
        <taxon>Rhabditina</taxon>
        <taxon>Rhabditomorpha</taxon>
        <taxon>Rhabditoidea</taxon>
        <taxon>Rhabditidae</taxon>
        <taxon>Mesorhabditinae</taxon>
        <taxon>Mesorhabditis</taxon>
    </lineage>
</organism>
<evidence type="ECO:0000256" key="7">
    <source>
        <dbReference type="SAM" id="Phobius"/>
    </source>
</evidence>
<evidence type="ECO:0000256" key="3">
    <source>
        <dbReference type="ARBA" id="ARBA00022777"/>
    </source>
</evidence>
<feature type="region of interest" description="Disordered" evidence="6">
    <location>
        <begin position="92"/>
        <end position="116"/>
    </location>
</feature>
<dbReference type="GO" id="GO:0004714">
    <property type="term" value="F:transmembrane receptor protein tyrosine kinase activity"/>
    <property type="evidence" value="ECO:0007669"/>
    <property type="project" value="TreeGrafter"/>
</dbReference>
<dbReference type="InterPro" id="IPR011009">
    <property type="entry name" value="Kinase-like_dom_sf"/>
</dbReference>
<dbReference type="FunFam" id="1.10.510.10:FF:000554">
    <property type="entry name" value="Predicted protein"/>
    <property type="match status" value="1"/>
</dbReference>
<evidence type="ECO:0000313" key="10">
    <source>
        <dbReference type="Proteomes" id="UP001177023"/>
    </source>
</evidence>
<keyword evidence="2" id="KW-0547">Nucleotide-binding</keyword>
<evidence type="ECO:0000256" key="1">
    <source>
        <dbReference type="ARBA" id="ARBA00022679"/>
    </source>
</evidence>
<feature type="compositionally biased region" description="Polar residues" evidence="6">
    <location>
        <begin position="103"/>
        <end position="112"/>
    </location>
</feature>
<feature type="non-terminal residue" evidence="9">
    <location>
        <position position="449"/>
    </location>
</feature>
<evidence type="ECO:0000256" key="5">
    <source>
        <dbReference type="ARBA" id="ARBA00023137"/>
    </source>
</evidence>
<dbReference type="GO" id="GO:0043235">
    <property type="term" value="C:receptor complex"/>
    <property type="evidence" value="ECO:0007669"/>
    <property type="project" value="TreeGrafter"/>
</dbReference>
<dbReference type="InterPro" id="IPR050122">
    <property type="entry name" value="RTK"/>
</dbReference>
<dbReference type="CDD" id="cd00192">
    <property type="entry name" value="PTKc"/>
    <property type="match status" value="1"/>
</dbReference>
<dbReference type="AlphaFoldDB" id="A0AA36GEH4"/>
<name>A0AA36GEH4_9BILA</name>
<dbReference type="EMBL" id="CATQJA010002664">
    <property type="protein sequence ID" value="CAJ0582321.1"/>
    <property type="molecule type" value="Genomic_DNA"/>
</dbReference>
<evidence type="ECO:0000256" key="6">
    <source>
        <dbReference type="SAM" id="MobiDB-lite"/>
    </source>
</evidence>
<accession>A0AA36GEH4</accession>
<dbReference type="InterPro" id="IPR000719">
    <property type="entry name" value="Prot_kinase_dom"/>
</dbReference>
<keyword evidence="7" id="KW-1133">Transmembrane helix</keyword>
<dbReference type="Gene3D" id="3.30.200.20">
    <property type="entry name" value="Phosphorylase Kinase, domain 1"/>
    <property type="match status" value="1"/>
</dbReference>
<feature type="domain" description="Protein kinase" evidence="8">
    <location>
        <begin position="136"/>
        <end position="418"/>
    </location>
</feature>
<keyword evidence="7" id="KW-0472">Membrane</keyword>
<dbReference type="PROSITE" id="PS00109">
    <property type="entry name" value="PROTEIN_KINASE_TYR"/>
    <property type="match status" value="1"/>
</dbReference>
<sequence length="449" mass="51205">MEPKNLFDIGGTTVISATTTPPGGTNLFAIIGIIVVIIISALVVFLIIRRIFFPKWTPRFLRKWLTGVSARLLERAGVAPPVIHEFQSTMRQSDYPCPDQPGRVQSTRQTDGSYDYPMMSPPNKEDLWEIEPLSLQISSNKLGAGAYAVVFSGNLRGAPPVTKVFPTMQLSYVLSREQNEVAVKLTHPNAKKEEISEFLQEIVFMKELEYHPHLLSMLGCSSDPRYPVLITEYCERGDLLHLLRRIEDDNFKDTERLTINELLPIVWQVSDGLVYLTERKIIHRDVAARNVLITKENMAKLSDFGLCRYSNEMFYTTRGGKLPIKWMAPESLEFAIFSSKTDVWSFGVLLWEVYSLGKTPYCSVQSDEVLPYLRAGNRLGVPEKIPEWMTTMMQSCWESKPDDRPDISTIQKSFYAIMESDSNYGYLQFSKNYYTTSPQRAPPNEYVIS</sequence>
<dbReference type="PANTHER" id="PTHR24416:SF600">
    <property type="entry name" value="PDGF- AND VEGF-RECEPTOR RELATED, ISOFORM J"/>
    <property type="match status" value="1"/>
</dbReference>
<dbReference type="Proteomes" id="UP001177023">
    <property type="component" value="Unassembled WGS sequence"/>
</dbReference>
<dbReference type="InterPro" id="IPR008266">
    <property type="entry name" value="Tyr_kinase_AS"/>
</dbReference>
<dbReference type="GO" id="GO:0005886">
    <property type="term" value="C:plasma membrane"/>
    <property type="evidence" value="ECO:0007669"/>
    <property type="project" value="TreeGrafter"/>
</dbReference>
<evidence type="ECO:0000256" key="2">
    <source>
        <dbReference type="ARBA" id="ARBA00022741"/>
    </source>
</evidence>
<dbReference type="Gene3D" id="1.10.510.10">
    <property type="entry name" value="Transferase(Phosphotransferase) domain 1"/>
    <property type="match status" value="1"/>
</dbReference>
<protein>
    <recommendedName>
        <fullName evidence="8">Protein kinase domain-containing protein</fullName>
    </recommendedName>
</protein>
<keyword evidence="4" id="KW-0067">ATP-binding</keyword>
<keyword evidence="5" id="KW-0829">Tyrosine-protein kinase</keyword>
<dbReference type="InterPro" id="IPR020635">
    <property type="entry name" value="Tyr_kinase_cat_dom"/>
</dbReference>
<evidence type="ECO:0000313" key="9">
    <source>
        <dbReference type="EMBL" id="CAJ0582321.1"/>
    </source>
</evidence>
<keyword evidence="1" id="KW-0808">Transferase</keyword>
<dbReference type="PRINTS" id="PR00109">
    <property type="entry name" value="TYRKINASE"/>
</dbReference>